<dbReference type="AlphaFoldDB" id="A0A9X1VQB0"/>
<dbReference type="EMBL" id="JALGBI010000001">
    <property type="protein sequence ID" value="MCJ0761851.1"/>
    <property type="molecule type" value="Genomic_DNA"/>
</dbReference>
<dbReference type="Proteomes" id="UP001139447">
    <property type="component" value="Unassembled WGS sequence"/>
</dbReference>
<organism evidence="1 2">
    <name type="scientific">Variovorax terrae</name>
    <dbReference type="NCBI Taxonomy" id="2923278"/>
    <lineage>
        <taxon>Bacteria</taxon>
        <taxon>Pseudomonadati</taxon>
        <taxon>Pseudomonadota</taxon>
        <taxon>Betaproteobacteria</taxon>
        <taxon>Burkholderiales</taxon>
        <taxon>Comamonadaceae</taxon>
        <taxon>Variovorax</taxon>
    </lineage>
</organism>
<sequence length="194" mass="21787">MATPRPELPVLYFEHAAGWHQWLARHHATSAGVWLRIARQDAGPPSLTYPQALDIALCHGWIDGQKQRGDEQGWLQKFTPRGARSLWSQRNRGKALALIEAGQMQPAGLREVERARQDGRWDAAYEAQGSATVPPDLAAALDASPRAKAFFATLDSRNRYAVLFRTQTAKKAETRARRIEQFVQMLARGEKLHP</sequence>
<evidence type="ECO:0000313" key="2">
    <source>
        <dbReference type="Proteomes" id="UP001139447"/>
    </source>
</evidence>
<proteinExistence type="predicted"/>
<gene>
    <name evidence="1" type="ORF">MMF98_01385</name>
</gene>
<dbReference type="RefSeq" id="WP_243303488.1">
    <property type="nucleotide sequence ID" value="NZ_JALGBI010000001.1"/>
</dbReference>
<dbReference type="Pfam" id="PF13376">
    <property type="entry name" value="OmdA"/>
    <property type="match status" value="1"/>
</dbReference>
<keyword evidence="2" id="KW-1185">Reference proteome</keyword>
<evidence type="ECO:0000313" key="1">
    <source>
        <dbReference type="EMBL" id="MCJ0761851.1"/>
    </source>
</evidence>
<comment type="caution">
    <text evidence="1">The sequence shown here is derived from an EMBL/GenBank/DDBJ whole genome shotgun (WGS) entry which is preliminary data.</text>
</comment>
<protein>
    <submittedName>
        <fullName evidence="1">YdeI/OmpD-associated family protein</fullName>
    </submittedName>
</protein>
<name>A0A9X1VQB0_9BURK</name>
<accession>A0A9X1VQB0</accession>
<reference evidence="1" key="1">
    <citation type="submission" date="2022-03" db="EMBL/GenBank/DDBJ databases">
        <authorList>
            <person name="Woo C.Y."/>
        </authorList>
    </citation>
    <scope>NUCLEOTIDE SEQUENCE</scope>
    <source>
        <strain evidence="1">CYS-02</strain>
    </source>
</reference>